<gene>
    <name evidence="2" type="ORF">NKR23_g1350</name>
</gene>
<evidence type="ECO:0000259" key="1">
    <source>
        <dbReference type="PROSITE" id="PS50181"/>
    </source>
</evidence>
<dbReference type="AlphaFoldDB" id="A0AA38S4J8"/>
<proteinExistence type="predicted"/>
<dbReference type="EMBL" id="JANBVO010000002">
    <property type="protein sequence ID" value="KAJ9156140.1"/>
    <property type="molecule type" value="Genomic_DNA"/>
</dbReference>
<evidence type="ECO:0000313" key="3">
    <source>
        <dbReference type="Proteomes" id="UP001174694"/>
    </source>
</evidence>
<protein>
    <recommendedName>
        <fullName evidence="1">F-box domain-containing protein</fullName>
    </recommendedName>
</protein>
<dbReference type="Proteomes" id="UP001174694">
    <property type="component" value="Unassembled WGS sequence"/>
</dbReference>
<organism evidence="2 3">
    <name type="scientific">Pleurostoma richardsiae</name>
    <dbReference type="NCBI Taxonomy" id="41990"/>
    <lineage>
        <taxon>Eukaryota</taxon>
        <taxon>Fungi</taxon>
        <taxon>Dikarya</taxon>
        <taxon>Ascomycota</taxon>
        <taxon>Pezizomycotina</taxon>
        <taxon>Sordariomycetes</taxon>
        <taxon>Sordariomycetidae</taxon>
        <taxon>Calosphaeriales</taxon>
        <taxon>Pleurostomataceae</taxon>
        <taxon>Pleurostoma</taxon>
    </lineage>
</organism>
<dbReference type="PROSITE" id="PS50181">
    <property type="entry name" value="FBOX"/>
    <property type="match status" value="1"/>
</dbReference>
<dbReference type="InterPro" id="IPR001810">
    <property type="entry name" value="F-box_dom"/>
</dbReference>
<dbReference type="SMART" id="SM00256">
    <property type="entry name" value="FBOX"/>
    <property type="match status" value="1"/>
</dbReference>
<sequence length="676" mass="76972">MASRSSQGPERASMSHKLREAQSLFKKKRYAEALRLAKELTWLCPCNKKTWVSAKKYNLPLSHLPLPVCHCRDFVLAAKSPDKTSVEKLVKEYCVCGSGITRCSAEDHCLALSLCSNIYEALKKFDAAYQYAILCVLTNPKSFQGYLLVARVLYAKRSINPLEKRVCKCMAKQGREVLWKYSNASRKKEFFQAAEKRFTGIHDWVTRTDPVGTLALEILLMIFKHLSCKELCAAMTVSKGWQHIIKTPDLWKSLVFGQKKPVSNATLSRIITNVCEGGATAVTISDARLFDLTVEKIARIMHGLRRLRSLTINSPMSWRSAASAVVPYWLPAPPPPHQLEAASSDQRVLGRLESLCLRGVMYCVPQLFELLIERAASTLKELTMAAELRDFDFEVFPNMPQLTSLKVLDLRDGSFSLEPMVAKTPRLKKLYMSSAYRTRDFPVQSDSWHWSNLEELAVDATLSYAFSWPITLTSEKLRAVHVQQYDVLYAFERAPNDHIHLDGLEAFFCWDEIPIGHLKTLLSKSCQKRKLRALVTGKPFDPDTQRPVKEWSSLDFINHKDIEVLGMVDFAWSNEATYLSPLTGQPFLDWVDLFPNVHTVIARPERFNAWPSIIEALILRGIKNIYTLPLLGMDRDRLTKMAEENGTKIFTLPPKPIEFFFENRLYTVSRDSETDG</sequence>
<reference evidence="2" key="1">
    <citation type="submission" date="2022-07" db="EMBL/GenBank/DDBJ databases">
        <title>Fungi with potential for degradation of polypropylene.</title>
        <authorList>
            <person name="Gostincar C."/>
        </authorList>
    </citation>
    <scope>NUCLEOTIDE SEQUENCE</scope>
    <source>
        <strain evidence="2">EXF-13308</strain>
    </source>
</reference>
<dbReference type="InterPro" id="IPR032675">
    <property type="entry name" value="LRR_dom_sf"/>
</dbReference>
<name>A0AA38S4J8_9PEZI</name>
<dbReference type="SUPFAM" id="SSF52047">
    <property type="entry name" value="RNI-like"/>
    <property type="match status" value="1"/>
</dbReference>
<dbReference type="Pfam" id="PF12937">
    <property type="entry name" value="F-box-like"/>
    <property type="match status" value="1"/>
</dbReference>
<comment type="caution">
    <text evidence="2">The sequence shown here is derived from an EMBL/GenBank/DDBJ whole genome shotgun (WGS) entry which is preliminary data.</text>
</comment>
<dbReference type="SUPFAM" id="SSF81383">
    <property type="entry name" value="F-box domain"/>
    <property type="match status" value="1"/>
</dbReference>
<dbReference type="Gene3D" id="3.80.10.10">
    <property type="entry name" value="Ribonuclease Inhibitor"/>
    <property type="match status" value="1"/>
</dbReference>
<keyword evidence="3" id="KW-1185">Reference proteome</keyword>
<dbReference type="SUPFAM" id="SSF48452">
    <property type="entry name" value="TPR-like"/>
    <property type="match status" value="1"/>
</dbReference>
<feature type="domain" description="F-box" evidence="1">
    <location>
        <begin position="208"/>
        <end position="254"/>
    </location>
</feature>
<dbReference type="InterPro" id="IPR036047">
    <property type="entry name" value="F-box-like_dom_sf"/>
</dbReference>
<accession>A0AA38S4J8</accession>
<evidence type="ECO:0000313" key="2">
    <source>
        <dbReference type="EMBL" id="KAJ9156140.1"/>
    </source>
</evidence>
<dbReference type="InterPro" id="IPR011990">
    <property type="entry name" value="TPR-like_helical_dom_sf"/>
</dbReference>
<dbReference type="Gene3D" id="1.20.1280.50">
    <property type="match status" value="1"/>
</dbReference>